<dbReference type="InterPro" id="IPR008912">
    <property type="entry name" value="Uncharacterised_CoxE"/>
</dbReference>
<dbReference type="RefSeq" id="WP_067471850.1">
    <property type="nucleotide sequence ID" value="NZ_CP015961.1"/>
</dbReference>
<dbReference type="OrthoDB" id="5174525at2"/>
<evidence type="ECO:0000313" key="1">
    <source>
        <dbReference type="EMBL" id="ANI92014.1"/>
    </source>
</evidence>
<protein>
    <recommendedName>
        <fullName evidence="3">VWA domain-containing protein</fullName>
    </recommendedName>
</protein>
<dbReference type="InterPro" id="IPR036465">
    <property type="entry name" value="vWFA_dom_sf"/>
</dbReference>
<dbReference type="AlphaFoldDB" id="A0A173LK64"/>
<dbReference type="PANTHER" id="PTHR39338">
    <property type="entry name" value="BLL5662 PROTEIN-RELATED"/>
    <property type="match status" value="1"/>
</dbReference>
<evidence type="ECO:0008006" key="3">
    <source>
        <dbReference type="Google" id="ProtNLM"/>
    </source>
</evidence>
<dbReference type="InterPro" id="IPR011195">
    <property type="entry name" value="UCP010256"/>
</dbReference>
<gene>
    <name evidence="1" type="ORF">BJL86_1229</name>
</gene>
<keyword evidence="2" id="KW-1185">Reference proteome</keyword>
<dbReference type="SUPFAM" id="SSF53300">
    <property type="entry name" value="vWA-like"/>
    <property type="match status" value="1"/>
</dbReference>
<dbReference type="PIRSF" id="PIRSF010256">
    <property type="entry name" value="CoxE_vWa"/>
    <property type="match status" value="1"/>
</dbReference>
<name>A0A173LK64_9ACTN</name>
<sequence length="489" mass="53890">MAATRTSGGARGEMRPVPGGLAGHLVDFVDALRGKGISVGPSEAVDAAEAVVVLDLIDREALREALAATLIRRPTQRDIFDQMFNLWFPVARGFGGSAEADDAITIELPLDENGKVDPRALEDLIVDLLEQDTPEAMAQARALAELMVEQMGRYESTRGPSFSTYQTLGKLDASTIMQRILDGMIGENPDDPDGSGRIMEKAAAANLANQRVKGFFQQVADEVRRRTAEHSGRDRVANFAVGPSADHVDFLRANDADLQKLRTQVGPLARQLGHRLAARRKRIRRGDIDMRRTMRQSMSTGGVPMELVLRKPRKARPELVVLCDVSGSVSGFSHFTLQLVHSLREQFSRVRVFAFVDTVDEVTDFFSTGDDLAASMARMVREAEIVTYDGHSDYGFAFRGFAENYVHTLSPSGSVLILGDGRNNYRDPALGSLELITERARHVHWLNPEPKEYWGTSDSATPQYSEFVPMHECRNIAQLAAVVSQLLPV</sequence>
<proteinExistence type="predicted"/>
<reference evidence="1 2" key="1">
    <citation type="submission" date="2016-06" db="EMBL/GenBank/DDBJ databases">
        <title>Complete genome sequence of a saline-alkali tolerant type strain Dietzia timorensis ID05-A0528T.</title>
        <authorList>
            <person name="Wu X."/>
        </authorList>
    </citation>
    <scope>NUCLEOTIDE SEQUENCE [LARGE SCALE GENOMIC DNA]</scope>
    <source>
        <strain evidence="1 2">ID05-A0528</strain>
    </source>
</reference>
<dbReference type="Pfam" id="PF05762">
    <property type="entry name" value="VWA_CoxE"/>
    <property type="match status" value="1"/>
</dbReference>
<dbReference type="STRING" id="499555.BJL86_1229"/>
<dbReference type="Proteomes" id="UP000186104">
    <property type="component" value="Chromosome"/>
</dbReference>
<dbReference type="EMBL" id="CP015961">
    <property type="protein sequence ID" value="ANI92014.1"/>
    <property type="molecule type" value="Genomic_DNA"/>
</dbReference>
<evidence type="ECO:0000313" key="2">
    <source>
        <dbReference type="Proteomes" id="UP000186104"/>
    </source>
</evidence>
<dbReference type="KEGG" id="dtm:BJL86_1229"/>
<organism evidence="1 2">
    <name type="scientific">Dietzia timorensis</name>
    <dbReference type="NCBI Taxonomy" id="499555"/>
    <lineage>
        <taxon>Bacteria</taxon>
        <taxon>Bacillati</taxon>
        <taxon>Actinomycetota</taxon>
        <taxon>Actinomycetes</taxon>
        <taxon>Mycobacteriales</taxon>
        <taxon>Dietziaceae</taxon>
        <taxon>Dietzia</taxon>
    </lineage>
</organism>
<dbReference type="PANTHER" id="PTHR39338:SF5">
    <property type="entry name" value="BLR6139 PROTEIN"/>
    <property type="match status" value="1"/>
</dbReference>
<accession>A0A173LK64</accession>